<comment type="caution">
    <text evidence="1">The sequence shown here is derived from an EMBL/GenBank/DDBJ whole genome shotgun (WGS) entry which is preliminary data.</text>
</comment>
<dbReference type="Proteomes" id="UP001589828">
    <property type="component" value="Unassembled WGS sequence"/>
</dbReference>
<dbReference type="Pfam" id="PF07606">
    <property type="entry name" value="DUF1569"/>
    <property type="match status" value="1"/>
</dbReference>
<dbReference type="EMBL" id="JBHLTS010000080">
    <property type="protein sequence ID" value="MFC0518924.1"/>
    <property type="molecule type" value="Genomic_DNA"/>
</dbReference>
<gene>
    <name evidence="1" type="ORF">ACFFGT_32215</name>
</gene>
<keyword evidence="2" id="KW-1185">Reference proteome</keyword>
<name>A0ABV6LHG6_9SPHI</name>
<protein>
    <submittedName>
        <fullName evidence="1">DUF1569 domain-containing protein</fullName>
    </submittedName>
</protein>
<dbReference type="InterPro" id="IPR034660">
    <property type="entry name" value="DinB/YfiT-like"/>
</dbReference>
<organism evidence="1 2">
    <name type="scientific">Mucilaginibacter angelicae</name>
    <dbReference type="NCBI Taxonomy" id="869718"/>
    <lineage>
        <taxon>Bacteria</taxon>
        <taxon>Pseudomonadati</taxon>
        <taxon>Bacteroidota</taxon>
        <taxon>Sphingobacteriia</taxon>
        <taxon>Sphingobacteriales</taxon>
        <taxon>Sphingobacteriaceae</taxon>
        <taxon>Mucilaginibacter</taxon>
    </lineage>
</organism>
<dbReference type="Gene3D" id="1.20.120.450">
    <property type="entry name" value="dinb family like domain"/>
    <property type="match status" value="1"/>
</dbReference>
<dbReference type="InterPro" id="IPR011463">
    <property type="entry name" value="DUF1569"/>
</dbReference>
<accession>A0ABV6LHG6</accession>
<evidence type="ECO:0000313" key="1">
    <source>
        <dbReference type="EMBL" id="MFC0518924.1"/>
    </source>
</evidence>
<reference evidence="1 2" key="1">
    <citation type="submission" date="2024-09" db="EMBL/GenBank/DDBJ databases">
        <authorList>
            <person name="Sun Q."/>
            <person name="Mori K."/>
        </authorList>
    </citation>
    <scope>NUCLEOTIDE SEQUENCE [LARGE SCALE GENOMIC DNA]</scope>
    <source>
        <strain evidence="1 2">NCAIM B.02415</strain>
    </source>
</reference>
<proteinExistence type="predicted"/>
<evidence type="ECO:0000313" key="2">
    <source>
        <dbReference type="Proteomes" id="UP001589828"/>
    </source>
</evidence>
<dbReference type="RefSeq" id="WP_377026627.1">
    <property type="nucleotide sequence ID" value="NZ_JBHLTS010000080.1"/>
</dbReference>
<sequence>MIKLIFKTTNCTYLSLMALPNIFTVQVADDVISRINKLTPQTAPGWGKMNVAQMLAHCCVSYEMVYEDKHPKPNAFMKLILKMLVKNKVVSETPYKRNNPTAPAFLITGERDFNTEKARLVAYIQKTRQLGEKAFDGRESHSFGPLTLTEWNNMFYKHVDHHLTQFGC</sequence>